<accession>A0A2P2PY76</accession>
<protein>
    <submittedName>
        <fullName evidence="1">Uncharacterized protein</fullName>
    </submittedName>
</protein>
<dbReference type="EMBL" id="GGEC01079171">
    <property type="protein sequence ID" value="MBX59655.1"/>
    <property type="molecule type" value="Transcribed_RNA"/>
</dbReference>
<dbReference type="AlphaFoldDB" id="A0A2P2PY76"/>
<organism evidence="1">
    <name type="scientific">Rhizophora mucronata</name>
    <name type="common">Asiatic mangrove</name>
    <dbReference type="NCBI Taxonomy" id="61149"/>
    <lineage>
        <taxon>Eukaryota</taxon>
        <taxon>Viridiplantae</taxon>
        <taxon>Streptophyta</taxon>
        <taxon>Embryophyta</taxon>
        <taxon>Tracheophyta</taxon>
        <taxon>Spermatophyta</taxon>
        <taxon>Magnoliopsida</taxon>
        <taxon>eudicotyledons</taxon>
        <taxon>Gunneridae</taxon>
        <taxon>Pentapetalae</taxon>
        <taxon>rosids</taxon>
        <taxon>fabids</taxon>
        <taxon>Malpighiales</taxon>
        <taxon>Rhizophoraceae</taxon>
        <taxon>Rhizophora</taxon>
    </lineage>
</organism>
<proteinExistence type="predicted"/>
<evidence type="ECO:0000313" key="1">
    <source>
        <dbReference type="EMBL" id="MBX59655.1"/>
    </source>
</evidence>
<sequence>MVLALMPVCKMSQKISECIQVNDAIRGRRV</sequence>
<name>A0A2P2PY76_RHIMU</name>
<reference evidence="1" key="1">
    <citation type="submission" date="2018-02" db="EMBL/GenBank/DDBJ databases">
        <title>Rhizophora mucronata_Transcriptome.</title>
        <authorList>
            <person name="Meera S.P."/>
            <person name="Sreeshan A."/>
            <person name="Augustine A."/>
        </authorList>
    </citation>
    <scope>NUCLEOTIDE SEQUENCE</scope>
    <source>
        <tissue evidence="1">Leaf</tissue>
    </source>
</reference>